<evidence type="ECO:0000313" key="5">
    <source>
        <dbReference type="Proteomes" id="UP001170959"/>
    </source>
</evidence>
<dbReference type="EMBL" id="JACAGJ010000002">
    <property type="protein sequence ID" value="MDM1072008.1"/>
    <property type="molecule type" value="Genomic_DNA"/>
</dbReference>
<dbReference type="CDD" id="cd15457">
    <property type="entry name" value="NADAR"/>
    <property type="match status" value="1"/>
</dbReference>
<evidence type="ECO:0000256" key="2">
    <source>
        <dbReference type="ARBA" id="ARBA00000751"/>
    </source>
</evidence>
<evidence type="ECO:0000313" key="4">
    <source>
        <dbReference type="EMBL" id="MDM1072008.1"/>
    </source>
</evidence>
<comment type="caution">
    <text evidence="4">The sequence shown here is derived from an EMBL/GenBank/DDBJ whole genome shotgun (WGS) entry which is preliminary data.</text>
</comment>
<proteinExistence type="predicted"/>
<gene>
    <name evidence="4" type="ORF">HX001_05795</name>
</gene>
<name>A0AAJ1QDF2_9FLAO</name>
<evidence type="ECO:0000256" key="1">
    <source>
        <dbReference type="ARBA" id="ARBA00000022"/>
    </source>
</evidence>
<dbReference type="NCBIfam" id="TIGR02464">
    <property type="entry name" value="ribofla_fusion"/>
    <property type="match status" value="1"/>
</dbReference>
<feature type="domain" description="NADAR" evidence="3">
    <location>
        <begin position="6"/>
        <end position="144"/>
    </location>
</feature>
<dbReference type="Gene3D" id="1.10.357.40">
    <property type="entry name" value="YbiA-like"/>
    <property type="match status" value="1"/>
</dbReference>
<protein>
    <submittedName>
        <fullName evidence="4">NADAR family protein</fullName>
    </submittedName>
</protein>
<sequence length="211" mass="25246">MNILKYYRVNDPYVSFSNFAPFPIFINGKLWKTVEHYFQANKFSNLDIIEKISNYSSPMDAVKEGRNRFNIIKSDWEEIKDDVMYKGLYFKFIQHPKLTKELLSTGNTMIIEHTKNDKYWADGGDGSRKNRLGELLIVLREEIKNLIDSEIDLILPPWIAFPNIDQNDLFWRMGMGENYLSIWAKYYLNTNKNFYEKRYPENEDWEGVYSW</sequence>
<comment type="catalytic activity">
    <reaction evidence="1">
        <text>5-amino-6-(5-phospho-D-ribosylamino)uracil + H2O = 5,6-diaminouracil + D-ribose 5-phosphate</text>
        <dbReference type="Rhea" id="RHEA:55020"/>
        <dbReference type="ChEBI" id="CHEBI:15377"/>
        <dbReference type="ChEBI" id="CHEBI:46252"/>
        <dbReference type="ChEBI" id="CHEBI:58453"/>
        <dbReference type="ChEBI" id="CHEBI:78346"/>
    </reaction>
</comment>
<dbReference type="SUPFAM" id="SSF143990">
    <property type="entry name" value="YbiA-like"/>
    <property type="match status" value="1"/>
</dbReference>
<evidence type="ECO:0000259" key="3">
    <source>
        <dbReference type="Pfam" id="PF08719"/>
    </source>
</evidence>
<reference evidence="4" key="1">
    <citation type="submission" date="2020-06" db="EMBL/GenBank/DDBJ databases">
        <authorList>
            <person name="Dong N."/>
        </authorList>
    </citation>
    <scope>NUCLEOTIDE SEQUENCE</scope>
    <source>
        <strain evidence="4">R655-4</strain>
    </source>
</reference>
<organism evidence="4 5">
    <name type="scientific">Empedobacter brevis</name>
    <dbReference type="NCBI Taxonomy" id="247"/>
    <lineage>
        <taxon>Bacteria</taxon>
        <taxon>Pseudomonadati</taxon>
        <taxon>Bacteroidota</taxon>
        <taxon>Flavobacteriia</taxon>
        <taxon>Flavobacteriales</taxon>
        <taxon>Weeksellaceae</taxon>
        <taxon>Empedobacter</taxon>
    </lineage>
</organism>
<dbReference type="RefSeq" id="WP_159156553.1">
    <property type="nucleotide sequence ID" value="NZ_CP013210.1"/>
</dbReference>
<dbReference type="InterPro" id="IPR037238">
    <property type="entry name" value="YbiA-like_sf"/>
</dbReference>
<dbReference type="AlphaFoldDB" id="A0AAJ1QDF2"/>
<dbReference type="Proteomes" id="UP001170959">
    <property type="component" value="Unassembled WGS sequence"/>
</dbReference>
<reference evidence="4" key="2">
    <citation type="journal article" date="2022" name="Sci. Total Environ.">
        <title>Prevalence, transmission, and molecular epidemiology of tet(X)-positive bacteria among humans, animals, and environmental niches in China: An epidemiological, and genomic-based study.</title>
        <authorList>
            <person name="Dong N."/>
            <person name="Zeng Y."/>
            <person name="Cai C."/>
            <person name="Sun C."/>
            <person name="Lu J."/>
            <person name="Liu C."/>
            <person name="Zhou H."/>
            <person name="Sun Q."/>
            <person name="Shu L."/>
            <person name="Wang H."/>
            <person name="Wang Y."/>
            <person name="Wang S."/>
            <person name="Wu C."/>
            <person name="Chan E.W."/>
            <person name="Chen G."/>
            <person name="Shen Z."/>
            <person name="Chen S."/>
            <person name="Zhang R."/>
        </authorList>
    </citation>
    <scope>NUCLEOTIDE SEQUENCE</scope>
    <source>
        <strain evidence="4">R655-4</strain>
    </source>
</reference>
<accession>A0AAJ1QDF2</accession>
<dbReference type="Pfam" id="PF08719">
    <property type="entry name" value="NADAR"/>
    <property type="match status" value="1"/>
</dbReference>
<comment type="catalytic activity">
    <reaction evidence="2">
        <text>2,5-diamino-6-hydroxy-4-(5-phosphoribosylamino)-pyrimidine + H2O = 2,5,6-triamino-4-hydroxypyrimidine + D-ribose 5-phosphate</text>
        <dbReference type="Rhea" id="RHEA:23436"/>
        <dbReference type="ChEBI" id="CHEBI:15377"/>
        <dbReference type="ChEBI" id="CHEBI:58614"/>
        <dbReference type="ChEBI" id="CHEBI:78346"/>
        <dbReference type="ChEBI" id="CHEBI:137796"/>
    </reaction>
</comment>
<dbReference type="InterPro" id="IPR012816">
    <property type="entry name" value="NADAR"/>
</dbReference>